<reference evidence="1 2" key="1">
    <citation type="submission" date="2014-09" db="EMBL/GenBank/DDBJ databases">
        <authorList>
            <person name="Martin A.A."/>
        </authorList>
    </citation>
    <scope>NUCLEOTIDE SEQUENCE</scope>
    <source>
        <strain evidence="2 4">ED321</strain>
        <strain evidence="1">ED321 Heterogonic</strain>
    </source>
</reference>
<dbReference type="WBParaSite" id="SRAE_2000232700.2">
    <property type="protein sequence ID" value="SRAE_2000232700.2"/>
    <property type="gene ID" value="WBGene00262537"/>
</dbReference>
<evidence type="ECO:0000313" key="3">
    <source>
        <dbReference type="WBParaSite" id="SRAE_2000232700.1"/>
    </source>
</evidence>
<evidence type="ECO:0000313" key="4">
    <source>
        <dbReference type="WBParaSite" id="SRAE_2000232700.2"/>
    </source>
</evidence>
<dbReference type="OrthoDB" id="10252171at2759"/>
<name>A0A090LD18_STRRB</name>
<accession>A0A090LD18</accession>
<dbReference type="EMBL" id="LN609529">
    <property type="protein sequence ID" value="CEF67666.1"/>
    <property type="molecule type" value="Genomic_DNA"/>
</dbReference>
<dbReference type="Proteomes" id="UP000035682">
    <property type="component" value="Unplaced"/>
</dbReference>
<keyword evidence="2" id="KW-1185">Reference proteome</keyword>
<dbReference type="WBParaSite" id="SRAE_2000232700.1">
    <property type="protein sequence ID" value="SRAE_2000232700.1"/>
    <property type="gene ID" value="WBGene00262537"/>
</dbReference>
<dbReference type="STRING" id="34506.A0A090LD18"/>
<dbReference type="Gene3D" id="1.10.510.10">
    <property type="entry name" value="Transferase(Phosphotransferase) domain 1"/>
    <property type="match status" value="1"/>
</dbReference>
<dbReference type="WormBase" id="SRAE_2000232700">
    <property type="protein sequence ID" value="SRP05582"/>
    <property type="gene ID" value="WBGene00262537"/>
</dbReference>
<dbReference type="eggNOG" id="KOG0583">
    <property type="taxonomic scope" value="Eukaryota"/>
</dbReference>
<dbReference type="AlphaFoldDB" id="A0A090LD18"/>
<evidence type="ECO:0000313" key="1">
    <source>
        <dbReference type="EMBL" id="CEF67666.1"/>
    </source>
</evidence>
<proteinExistence type="predicted"/>
<dbReference type="RefSeq" id="XP_024506866.1">
    <property type="nucleotide sequence ID" value="XM_024653384.1"/>
</dbReference>
<protein>
    <submittedName>
        <fullName evidence="3">Protein kinase domain-containing protein</fullName>
    </submittedName>
</protein>
<dbReference type="GeneID" id="36380031"/>
<gene>
    <name evidence="1 3 4 5" type="ORF">SRAE_2000232700</name>
</gene>
<reference evidence="3" key="2">
    <citation type="submission" date="2020-12" db="UniProtKB">
        <authorList>
            <consortium name="WormBaseParasite"/>
        </authorList>
    </citation>
    <scope>IDENTIFICATION</scope>
</reference>
<organism evidence="1">
    <name type="scientific">Strongyloides ratti</name>
    <name type="common">Parasitic roundworm</name>
    <dbReference type="NCBI Taxonomy" id="34506"/>
    <lineage>
        <taxon>Eukaryota</taxon>
        <taxon>Metazoa</taxon>
        <taxon>Ecdysozoa</taxon>
        <taxon>Nematoda</taxon>
        <taxon>Chromadorea</taxon>
        <taxon>Rhabditida</taxon>
        <taxon>Tylenchina</taxon>
        <taxon>Panagrolaimomorpha</taxon>
        <taxon>Strongyloidoidea</taxon>
        <taxon>Strongyloididae</taxon>
        <taxon>Strongyloides</taxon>
    </lineage>
</organism>
<dbReference type="CTD" id="36380031"/>
<sequence>MCGKKQFNLNTFSPNDAMSYSFNSDIWSLGVVIIQTVSYYPFEKFQQLPETFAQGMVEDDKCFSEYLEDYFQLRARLNYASKGHDLEKLLNDHILVQHENERLSALLLRDFLIQNSWCDKDLTVDKEKIVKNLIEVVDVTNKHKLGSFGPNFEVFLSPYDKYTKYQVNGNHFDLSGTKLKIKIVFQSYNILTCTITCNDDTAIWRILFQAKEKDIFSIIDVLRIFISIQGNVKSVISKLRNSNELKEVVSCSSKVKIDSQEDVVIEVSN</sequence>
<evidence type="ECO:0000313" key="5">
    <source>
        <dbReference type="WormBase" id="SRAE_2000232700"/>
    </source>
</evidence>
<evidence type="ECO:0000313" key="2">
    <source>
        <dbReference type="Proteomes" id="UP000035682"/>
    </source>
</evidence>